<dbReference type="AlphaFoldDB" id="A0AAX4KYH0"/>
<evidence type="ECO:0000313" key="3">
    <source>
        <dbReference type="Proteomes" id="UP001358614"/>
    </source>
</evidence>
<sequence>MSLQDSLSNSATNKDDTSITDTDPASKMSRQAKRRAKRSKNNTASASASASTTSGQNISSTTTTLTEEYLRETQPFSSSRSGVDTEMLIADFPEHHGSKMDEPIMVVQGMPIRRRDVIETRDSSTDDPSCESIFLDYCRDGITGSLEIPTGRPWRGA</sequence>
<dbReference type="EMBL" id="CP144091">
    <property type="protein sequence ID" value="WWD10388.1"/>
    <property type="molecule type" value="Genomic_DNA"/>
</dbReference>
<organism evidence="2 3">
    <name type="scientific">Kwoniella europaea PYCC6329</name>
    <dbReference type="NCBI Taxonomy" id="1423913"/>
    <lineage>
        <taxon>Eukaryota</taxon>
        <taxon>Fungi</taxon>
        <taxon>Dikarya</taxon>
        <taxon>Basidiomycota</taxon>
        <taxon>Agaricomycotina</taxon>
        <taxon>Tremellomycetes</taxon>
        <taxon>Tremellales</taxon>
        <taxon>Cryptococcaceae</taxon>
        <taxon>Kwoniella</taxon>
    </lineage>
</organism>
<reference evidence="2 3" key="1">
    <citation type="submission" date="2024-01" db="EMBL/GenBank/DDBJ databases">
        <title>Comparative genomics of Cryptococcus and Kwoniella reveals pathogenesis evolution and contrasting modes of karyotype evolution via chromosome fusion or intercentromeric recombination.</title>
        <authorList>
            <person name="Coelho M.A."/>
            <person name="David-Palma M."/>
            <person name="Shea T."/>
            <person name="Bowers K."/>
            <person name="McGinley-Smith S."/>
            <person name="Mohammad A.W."/>
            <person name="Gnirke A."/>
            <person name="Yurkov A.M."/>
            <person name="Nowrousian M."/>
            <person name="Sun S."/>
            <person name="Cuomo C.A."/>
            <person name="Heitman J."/>
        </authorList>
    </citation>
    <scope>NUCLEOTIDE SEQUENCE [LARGE SCALE GENOMIC DNA]</scope>
    <source>
        <strain evidence="2 3">PYCC6329</strain>
    </source>
</reference>
<feature type="compositionally biased region" description="Basic residues" evidence="1">
    <location>
        <begin position="30"/>
        <end position="40"/>
    </location>
</feature>
<protein>
    <submittedName>
        <fullName evidence="2">Uncharacterized protein</fullName>
    </submittedName>
</protein>
<dbReference type="RefSeq" id="XP_066088355.1">
    <property type="nucleotide sequence ID" value="XM_066232258.1"/>
</dbReference>
<dbReference type="Proteomes" id="UP001358614">
    <property type="component" value="Chromosome 3"/>
</dbReference>
<evidence type="ECO:0000313" key="2">
    <source>
        <dbReference type="EMBL" id="WWD10388.1"/>
    </source>
</evidence>
<name>A0AAX4KYH0_9TREE</name>
<accession>A0AAX4KYH0</accession>
<dbReference type="KEGG" id="ker:91107324"/>
<dbReference type="GeneID" id="91107324"/>
<feature type="compositionally biased region" description="Polar residues" evidence="1">
    <location>
        <begin position="1"/>
        <end position="12"/>
    </location>
</feature>
<evidence type="ECO:0000256" key="1">
    <source>
        <dbReference type="SAM" id="MobiDB-lite"/>
    </source>
</evidence>
<keyword evidence="3" id="KW-1185">Reference proteome</keyword>
<feature type="compositionally biased region" description="Low complexity" evidence="1">
    <location>
        <begin position="43"/>
        <end position="54"/>
    </location>
</feature>
<feature type="region of interest" description="Disordered" evidence="1">
    <location>
        <begin position="1"/>
        <end position="83"/>
    </location>
</feature>
<proteinExistence type="predicted"/>
<gene>
    <name evidence="2" type="ORF">V865_008523</name>
</gene>